<sequence length="350" mass="39150">MENNQQSNQISGAITYPQRNEQQAPVQPRQPRNLQGLLRFAMEATKAEDAPGNSELGPMDEERRKFLEEALKSLTVDIAELLHKAIKVLTDSEKIKSIQFGSELPEDVEASFNSLMEFIDDIDISNDFYKVGGFAMFPICFSSENDQVRSRASRVLAELCQNNPFCQARALECGLVNVLLHMVGTERGETLASCISALSCACREFKPSCEEVIAQEGCETLANILSTAQGPARTKVAFFVTYLCQQHPPAREKFIKLNIVKILAEQIKSGRDSSSEHLLSIIHSLLESLDQTVVQQCLDPSLNLKNILENHLKDPEVQDAYIEEKNYCEVILKILEKCPQVEVVNSEADR</sequence>
<evidence type="ECO:0000256" key="1">
    <source>
        <dbReference type="ARBA" id="ARBA00022737"/>
    </source>
</evidence>
<dbReference type="InterPro" id="IPR016024">
    <property type="entry name" value="ARM-type_fold"/>
</dbReference>
<proteinExistence type="predicted"/>
<evidence type="ECO:0000313" key="5">
    <source>
        <dbReference type="Proteomes" id="UP000324832"/>
    </source>
</evidence>
<dbReference type="GO" id="GO:0005783">
    <property type="term" value="C:endoplasmic reticulum"/>
    <property type="evidence" value="ECO:0007669"/>
    <property type="project" value="TreeGrafter"/>
</dbReference>
<dbReference type="InterPro" id="IPR013918">
    <property type="entry name" value="Nucleotide_exch_fac_Fes1"/>
</dbReference>
<feature type="region of interest" description="Disordered" evidence="2">
    <location>
        <begin position="1"/>
        <end position="31"/>
    </location>
</feature>
<protein>
    <recommendedName>
        <fullName evidence="3">Nucleotide exchange factor Fes1 domain-containing protein</fullName>
    </recommendedName>
</protein>
<gene>
    <name evidence="4" type="ORF">LSINAPIS_LOCUS9058</name>
</gene>
<evidence type="ECO:0000256" key="2">
    <source>
        <dbReference type="SAM" id="MobiDB-lite"/>
    </source>
</evidence>
<dbReference type="PANTHER" id="PTHR19316">
    <property type="entry name" value="PROTEIN FOLDING REGULATOR"/>
    <property type="match status" value="1"/>
</dbReference>
<dbReference type="Gene3D" id="1.25.10.10">
    <property type="entry name" value="Leucine-rich Repeat Variant"/>
    <property type="match status" value="1"/>
</dbReference>
<dbReference type="GO" id="GO:0000774">
    <property type="term" value="F:adenyl-nucleotide exchange factor activity"/>
    <property type="evidence" value="ECO:0007669"/>
    <property type="project" value="TreeGrafter"/>
</dbReference>
<dbReference type="InterPro" id="IPR050693">
    <property type="entry name" value="Hsp70_NEF-Inhibitors"/>
</dbReference>
<dbReference type="AlphaFoldDB" id="A0A5E4QL78"/>
<feature type="domain" description="Nucleotide exchange factor Fes1" evidence="3">
    <location>
        <begin position="34"/>
        <end position="127"/>
    </location>
</feature>
<dbReference type="Pfam" id="PF08609">
    <property type="entry name" value="Fes1"/>
    <property type="match status" value="1"/>
</dbReference>
<organism evidence="4 5">
    <name type="scientific">Leptidea sinapis</name>
    <dbReference type="NCBI Taxonomy" id="189913"/>
    <lineage>
        <taxon>Eukaryota</taxon>
        <taxon>Metazoa</taxon>
        <taxon>Ecdysozoa</taxon>
        <taxon>Arthropoda</taxon>
        <taxon>Hexapoda</taxon>
        <taxon>Insecta</taxon>
        <taxon>Pterygota</taxon>
        <taxon>Neoptera</taxon>
        <taxon>Endopterygota</taxon>
        <taxon>Lepidoptera</taxon>
        <taxon>Glossata</taxon>
        <taxon>Ditrysia</taxon>
        <taxon>Papilionoidea</taxon>
        <taxon>Pieridae</taxon>
        <taxon>Dismorphiinae</taxon>
        <taxon>Leptidea</taxon>
    </lineage>
</organism>
<keyword evidence="5" id="KW-1185">Reference proteome</keyword>
<name>A0A5E4QL78_9NEOP</name>
<reference evidence="4 5" key="1">
    <citation type="submission" date="2017-07" db="EMBL/GenBank/DDBJ databases">
        <authorList>
            <person name="Talla V."/>
            <person name="Backstrom N."/>
        </authorList>
    </citation>
    <scope>NUCLEOTIDE SEQUENCE [LARGE SCALE GENOMIC DNA]</scope>
</reference>
<dbReference type="Proteomes" id="UP000324832">
    <property type="component" value="Unassembled WGS sequence"/>
</dbReference>
<keyword evidence="1" id="KW-0677">Repeat</keyword>
<dbReference type="PANTHER" id="PTHR19316:SF18">
    <property type="entry name" value="HSP70-BINDING PROTEIN 1"/>
    <property type="match status" value="1"/>
</dbReference>
<dbReference type="SUPFAM" id="SSF48371">
    <property type="entry name" value="ARM repeat"/>
    <property type="match status" value="1"/>
</dbReference>
<evidence type="ECO:0000259" key="3">
    <source>
        <dbReference type="Pfam" id="PF08609"/>
    </source>
</evidence>
<accession>A0A5E4QL78</accession>
<dbReference type="EMBL" id="FZQP02003333">
    <property type="protein sequence ID" value="VVC97869.1"/>
    <property type="molecule type" value="Genomic_DNA"/>
</dbReference>
<dbReference type="InterPro" id="IPR011989">
    <property type="entry name" value="ARM-like"/>
</dbReference>
<evidence type="ECO:0000313" key="4">
    <source>
        <dbReference type="EMBL" id="VVC97869.1"/>
    </source>
</evidence>